<dbReference type="Pfam" id="PF14587">
    <property type="entry name" value="Glyco_hydr_30_2"/>
    <property type="match status" value="1"/>
</dbReference>
<dbReference type="Gene3D" id="3.20.20.80">
    <property type="entry name" value="Glycosidases"/>
    <property type="match status" value="1"/>
</dbReference>
<evidence type="ECO:0000259" key="5">
    <source>
        <dbReference type="Pfam" id="PF14587"/>
    </source>
</evidence>
<dbReference type="InterPro" id="IPR017853">
    <property type="entry name" value="GH"/>
</dbReference>
<evidence type="ECO:0000256" key="4">
    <source>
        <dbReference type="SAM" id="SignalP"/>
    </source>
</evidence>
<accession>A0AA38H538</accession>
<sequence>MLSIIALTSLLTAISASPSPLVERNNGGIPTATITVDSSQQFQEVDGWGNSQAFQRAEDLQGKFGLSPKNITYLLDLMYDVDKGAGFTILRNGIGSSNSSTSNLMNSIQPFNPGGPGKTNYTWDAYASGQYPLAMQAKRRGLPYLYADAWSAPGYMKTNGDENNGGYLCGVANTSCASGDWRQAYADYLVREWKYYAAGGVNITHLGLFNEPSYSPNYASMNTNGTQAAEIIKILGQTLEREQIDVKITCCDDYGWDQQEKLMAGLKVKGADGKSGEDYISVVTAHGYASPPTYPLSTSRKVWQSEWADLSGQPRWTPYSFYNASGLGVHEGEGLTWASRIQVAFRDANVSGFLYWIGAENATSNSALITTLGDSVYPSKRFWVFAQFSKFVRPGARRIQATSNTMSLNVTAFQNTDGRVAVQVLNNLTDAYNVTASFGSKGCSWAIPYVTNNDNDLAQWEPIKTADDGSFTGYVPARSLVSWVQKWE</sequence>
<dbReference type="InterPro" id="IPR033452">
    <property type="entry name" value="GH30_C"/>
</dbReference>
<feature type="domain" description="Glycosyl hydrolase family 30 beta sandwich" evidence="6">
    <location>
        <begin position="395"/>
        <end position="482"/>
    </location>
</feature>
<comment type="caution">
    <text evidence="7">The sequence shown here is derived from an EMBL/GenBank/DDBJ whole genome shotgun (WGS) entry which is preliminary data.</text>
</comment>
<dbReference type="GO" id="GO:0016020">
    <property type="term" value="C:membrane"/>
    <property type="evidence" value="ECO:0007669"/>
    <property type="project" value="GOC"/>
</dbReference>
<dbReference type="Pfam" id="PF17189">
    <property type="entry name" value="Glyco_hydro_30C"/>
    <property type="match status" value="1"/>
</dbReference>
<dbReference type="Gene3D" id="2.60.40.1180">
    <property type="entry name" value="Golgi alpha-mannosidase II"/>
    <property type="match status" value="1"/>
</dbReference>
<evidence type="ECO:0000313" key="7">
    <source>
        <dbReference type="EMBL" id="KAI9634592.1"/>
    </source>
</evidence>
<dbReference type="Proteomes" id="UP001164286">
    <property type="component" value="Unassembled WGS sequence"/>
</dbReference>
<dbReference type="GO" id="GO:0004348">
    <property type="term" value="F:glucosylceramidase activity"/>
    <property type="evidence" value="ECO:0007669"/>
    <property type="project" value="InterPro"/>
</dbReference>
<evidence type="ECO:0000256" key="2">
    <source>
        <dbReference type="ARBA" id="ARBA00022729"/>
    </source>
</evidence>
<feature type="signal peptide" evidence="4">
    <location>
        <begin position="1"/>
        <end position="16"/>
    </location>
</feature>
<dbReference type="SUPFAM" id="SSF51011">
    <property type="entry name" value="Glycosyl hydrolase domain"/>
    <property type="match status" value="1"/>
</dbReference>
<dbReference type="PANTHER" id="PTHR11069">
    <property type="entry name" value="GLUCOSYLCERAMIDASE"/>
    <property type="match status" value="1"/>
</dbReference>
<keyword evidence="3 7" id="KW-0378">Hydrolase</keyword>
<dbReference type="GeneID" id="77728870"/>
<dbReference type="InterPro" id="IPR039514">
    <property type="entry name" value="6GAL-like"/>
</dbReference>
<name>A0AA38H538_9TREE</name>
<organism evidence="7 8">
    <name type="scientific">Dioszegia hungarica</name>
    <dbReference type="NCBI Taxonomy" id="4972"/>
    <lineage>
        <taxon>Eukaryota</taxon>
        <taxon>Fungi</taxon>
        <taxon>Dikarya</taxon>
        <taxon>Basidiomycota</taxon>
        <taxon>Agaricomycotina</taxon>
        <taxon>Tremellomycetes</taxon>
        <taxon>Tremellales</taxon>
        <taxon>Bulleribasidiaceae</taxon>
        <taxon>Dioszegia</taxon>
    </lineage>
</organism>
<dbReference type="PANTHER" id="PTHR11069:SF23">
    <property type="entry name" value="LYSOSOMAL ACID GLUCOSYLCERAMIDASE"/>
    <property type="match status" value="1"/>
</dbReference>
<reference evidence="7" key="1">
    <citation type="journal article" date="2022" name="G3 (Bethesda)">
        <title>High quality genome of the basidiomycete yeast Dioszegia hungarica PDD-24b-2 isolated from cloud water.</title>
        <authorList>
            <person name="Jarrige D."/>
            <person name="Haridas S."/>
            <person name="Bleykasten-Grosshans C."/>
            <person name="Joly M."/>
            <person name="Nadalig T."/>
            <person name="Sancelme M."/>
            <person name="Vuilleumier S."/>
            <person name="Grigoriev I.V."/>
            <person name="Amato P."/>
            <person name="Bringel F."/>
        </authorList>
    </citation>
    <scope>NUCLEOTIDE SEQUENCE</scope>
    <source>
        <strain evidence="7">PDD-24b-2</strain>
    </source>
</reference>
<dbReference type="GO" id="GO:0006680">
    <property type="term" value="P:glucosylceramide catabolic process"/>
    <property type="evidence" value="ECO:0007669"/>
    <property type="project" value="TreeGrafter"/>
</dbReference>
<dbReference type="SUPFAM" id="SSF51445">
    <property type="entry name" value="(Trans)glycosidases"/>
    <property type="match status" value="1"/>
</dbReference>
<dbReference type="AlphaFoldDB" id="A0AA38H538"/>
<dbReference type="InterPro" id="IPR013780">
    <property type="entry name" value="Glyco_hydro_b"/>
</dbReference>
<gene>
    <name evidence="7" type="ORF">MKK02DRAFT_37470</name>
</gene>
<comment type="similarity">
    <text evidence="1">Belongs to the glycosyl hydrolase 30 family.</text>
</comment>
<evidence type="ECO:0000256" key="3">
    <source>
        <dbReference type="ARBA" id="ARBA00022801"/>
    </source>
</evidence>
<feature type="chain" id="PRO_5041362132" evidence="4">
    <location>
        <begin position="17"/>
        <end position="488"/>
    </location>
</feature>
<dbReference type="EMBL" id="JAKWFO010000006">
    <property type="protein sequence ID" value="KAI9634592.1"/>
    <property type="molecule type" value="Genomic_DNA"/>
</dbReference>
<protein>
    <submittedName>
        <fullName evidence="7">Glycoside hydrolase superfamily</fullName>
    </submittedName>
</protein>
<keyword evidence="2 4" id="KW-0732">Signal</keyword>
<keyword evidence="8" id="KW-1185">Reference proteome</keyword>
<feature type="domain" description="Endo-beta-1,6-galactanase-like" evidence="5">
    <location>
        <begin position="32"/>
        <end position="258"/>
    </location>
</feature>
<proteinExistence type="inferred from homology"/>
<dbReference type="InterPro" id="IPR001139">
    <property type="entry name" value="Glyco_hydro_30"/>
</dbReference>
<evidence type="ECO:0000313" key="8">
    <source>
        <dbReference type="Proteomes" id="UP001164286"/>
    </source>
</evidence>
<evidence type="ECO:0000256" key="1">
    <source>
        <dbReference type="ARBA" id="ARBA00005382"/>
    </source>
</evidence>
<dbReference type="RefSeq" id="XP_052944369.1">
    <property type="nucleotide sequence ID" value="XM_053089665.1"/>
</dbReference>
<evidence type="ECO:0000259" key="6">
    <source>
        <dbReference type="Pfam" id="PF17189"/>
    </source>
</evidence>